<dbReference type="InterPro" id="IPR001533">
    <property type="entry name" value="Pterin_deHydtase"/>
</dbReference>
<evidence type="ECO:0000313" key="5">
    <source>
        <dbReference type="EMBL" id="WEK54341.1"/>
    </source>
</evidence>
<evidence type="ECO:0000256" key="3">
    <source>
        <dbReference type="ARBA" id="ARBA00013252"/>
    </source>
</evidence>
<dbReference type="CDD" id="cd00488">
    <property type="entry name" value="PCD_DCoH"/>
    <property type="match status" value="1"/>
</dbReference>
<comment type="catalytic activity">
    <reaction evidence="1">
        <text>(4aS,6R)-4a-hydroxy-L-erythro-5,6,7,8-tetrahydrobiopterin = (6R)-L-erythro-6,7-dihydrobiopterin + H2O</text>
        <dbReference type="Rhea" id="RHEA:11920"/>
        <dbReference type="ChEBI" id="CHEBI:15377"/>
        <dbReference type="ChEBI" id="CHEBI:15642"/>
        <dbReference type="ChEBI" id="CHEBI:43120"/>
        <dbReference type="EC" id="4.2.1.96"/>
    </reaction>
</comment>
<dbReference type="Proteomes" id="UP001178662">
    <property type="component" value="Chromosome"/>
</dbReference>
<dbReference type="Pfam" id="PF01329">
    <property type="entry name" value="Pterin_4a"/>
    <property type="match status" value="1"/>
</dbReference>
<evidence type="ECO:0000313" key="6">
    <source>
        <dbReference type="Proteomes" id="UP001178662"/>
    </source>
</evidence>
<organism evidence="5 6">
    <name type="scientific">Candidatus Cohnella colombiensis</name>
    <dbReference type="NCBI Taxonomy" id="3121368"/>
    <lineage>
        <taxon>Bacteria</taxon>
        <taxon>Bacillati</taxon>
        <taxon>Bacillota</taxon>
        <taxon>Bacilli</taxon>
        <taxon>Bacillales</taxon>
        <taxon>Paenibacillaceae</taxon>
        <taxon>Cohnella</taxon>
    </lineage>
</organism>
<protein>
    <recommendedName>
        <fullName evidence="3">4a-hydroxytetrahydrobiopterin dehydratase</fullName>
        <ecNumber evidence="3">4.2.1.96</ecNumber>
    </recommendedName>
</protein>
<dbReference type="EMBL" id="CP119317">
    <property type="protein sequence ID" value="WEK54341.1"/>
    <property type="molecule type" value="Genomic_DNA"/>
</dbReference>
<reference evidence="5" key="1">
    <citation type="submission" date="2023-03" db="EMBL/GenBank/DDBJ databases">
        <title>Andean soil-derived lignocellulolytic bacterial consortium as a source of novel taxa and putative plastic-active enzymes.</title>
        <authorList>
            <person name="Diaz-Garcia L."/>
            <person name="Chuvochina M."/>
            <person name="Feuerriegel G."/>
            <person name="Bunk B."/>
            <person name="Sproer C."/>
            <person name="Streit W.R."/>
            <person name="Rodriguez L.M."/>
            <person name="Overmann J."/>
            <person name="Jimenez D.J."/>
        </authorList>
    </citation>
    <scope>NUCLEOTIDE SEQUENCE</scope>
    <source>
        <strain evidence="5">MAG 2441</strain>
    </source>
</reference>
<proteinExistence type="inferred from homology"/>
<name>A0AA95EWS3_9BACL</name>
<dbReference type="GO" id="GO:0006729">
    <property type="term" value="P:tetrahydrobiopterin biosynthetic process"/>
    <property type="evidence" value="ECO:0007669"/>
    <property type="project" value="InterPro"/>
</dbReference>
<sequence length="94" mass="10745">MKKHALLTDSELQEGLKALVGWTVEDDKWLSKKYLFPTFPEAIAFVNKVALHAEQVQHHPFISIDYRRVTLRLTTWSSGGLTKLDINSAMAYDL</sequence>
<gene>
    <name evidence="5" type="ORF">P0Y55_17685</name>
</gene>
<dbReference type="Gene3D" id="3.30.1360.20">
    <property type="entry name" value="Transcriptional coactivator/pterin dehydratase"/>
    <property type="match status" value="1"/>
</dbReference>
<dbReference type="NCBIfam" id="NF002017">
    <property type="entry name" value="PRK00823.1-2"/>
    <property type="match status" value="1"/>
</dbReference>
<comment type="similarity">
    <text evidence="2">Belongs to the pterin-4-alpha-carbinolamine dehydratase family.</text>
</comment>
<dbReference type="InterPro" id="IPR036428">
    <property type="entry name" value="PCD_sf"/>
</dbReference>
<keyword evidence="6" id="KW-1185">Reference proteome</keyword>
<dbReference type="EC" id="4.2.1.96" evidence="3"/>
<accession>A0AA95EWS3</accession>
<evidence type="ECO:0000256" key="2">
    <source>
        <dbReference type="ARBA" id="ARBA00006472"/>
    </source>
</evidence>
<evidence type="ECO:0000256" key="4">
    <source>
        <dbReference type="ARBA" id="ARBA00023239"/>
    </source>
</evidence>
<dbReference type="PANTHER" id="PTHR12599">
    <property type="entry name" value="PTERIN-4-ALPHA-CARBINOLAMINE DEHYDRATASE"/>
    <property type="match status" value="1"/>
</dbReference>
<dbReference type="SUPFAM" id="SSF55248">
    <property type="entry name" value="PCD-like"/>
    <property type="match status" value="1"/>
</dbReference>
<dbReference type="GO" id="GO:0008124">
    <property type="term" value="F:4-alpha-hydroxytetrahydrobiopterin dehydratase activity"/>
    <property type="evidence" value="ECO:0007669"/>
    <property type="project" value="UniProtKB-EC"/>
</dbReference>
<dbReference type="AlphaFoldDB" id="A0AA95EWS3"/>
<evidence type="ECO:0000256" key="1">
    <source>
        <dbReference type="ARBA" id="ARBA00001554"/>
    </source>
</evidence>
<dbReference type="PANTHER" id="PTHR12599:SF0">
    <property type="entry name" value="PTERIN-4-ALPHA-CARBINOLAMINE DEHYDRATASE"/>
    <property type="match status" value="1"/>
</dbReference>
<keyword evidence="4 5" id="KW-0456">Lyase</keyword>